<dbReference type="AlphaFoldDB" id="A0A4Y8RXT8"/>
<keyword evidence="2" id="KW-1185">Reference proteome</keyword>
<proteinExistence type="predicted"/>
<dbReference type="EMBL" id="SOZE01000066">
    <property type="protein sequence ID" value="TFF29742.1"/>
    <property type="molecule type" value="Genomic_DNA"/>
</dbReference>
<dbReference type="RefSeq" id="WP_134737989.1">
    <property type="nucleotide sequence ID" value="NZ_SOZE01000066.1"/>
</dbReference>
<comment type="caution">
    <text evidence="1">The sequence shown here is derived from an EMBL/GenBank/DDBJ whole genome shotgun (WGS) entry which is preliminary data.</text>
</comment>
<sequence>MDNIELSNGSFIKCKSLSLDEFDSLRLNALEGPIGKFKNQFGVDVYKLKNEEVIANDNGYYMLFNNTDDVEKVLMDANNSSQGTEILSNKNPFGKDFPNHTEALIKELSDTLGVKYVQPNEQLIRDLDSKLSKLPNASEFKKRHLINFIAVIGEVLLRKYKTEWEMVLSSDTKTWNPYLRSTNRPIEFFTYLYEDIYIKENHERLLTEIYETVNDIKKNQR</sequence>
<reference evidence="1 2" key="1">
    <citation type="journal article" date="2017" name="Int. J. Syst. Evol. Microbiol.">
        <title>Mucilaginibacterpsychrotolerans sp. nov., isolated from peatlands.</title>
        <authorList>
            <person name="Deng Y."/>
            <person name="Shen L."/>
            <person name="Xu B."/>
            <person name="Liu Y."/>
            <person name="Gu Z."/>
            <person name="Liu H."/>
            <person name="Zhou Y."/>
        </authorList>
    </citation>
    <scope>NUCLEOTIDE SEQUENCE [LARGE SCALE GENOMIC DNA]</scope>
    <source>
        <strain evidence="1 2">NH7-4</strain>
    </source>
</reference>
<evidence type="ECO:0000313" key="2">
    <source>
        <dbReference type="Proteomes" id="UP000297540"/>
    </source>
</evidence>
<dbReference type="Proteomes" id="UP000297540">
    <property type="component" value="Unassembled WGS sequence"/>
</dbReference>
<name>A0A4Y8RXT8_9SPHI</name>
<dbReference type="OrthoDB" id="982674at2"/>
<gene>
    <name evidence="1" type="ORF">E2R66_27920</name>
</gene>
<accession>A0A4Y8RXT8</accession>
<organism evidence="1 2">
    <name type="scientific">Mucilaginibacter psychrotolerans</name>
    <dbReference type="NCBI Taxonomy" id="1524096"/>
    <lineage>
        <taxon>Bacteria</taxon>
        <taxon>Pseudomonadati</taxon>
        <taxon>Bacteroidota</taxon>
        <taxon>Sphingobacteriia</taxon>
        <taxon>Sphingobacteriales</taxon>
        <taxon>Sphingobacteriaceae</taxon>
        <taxon>Mucilaginibacter</taxon>
    </lineage>
</organism>
<evidence type="ECO:0000313" key="1">
    <source>
        <dbReference type="EMBL" id="TFF29742.1"/>
    </source>
</evidence>
<protein>
    <submittedName>
        <fullName evidence="1">Uncharacterized protein</fullName>
    </submittedName>
</protein>